<feature type="chain" id="PRO_5032544334" description="Thionin-like protein 2" evidence="1">
    <location>
        <begin position="35"/>
        <end position="117"/>
    </location>
</feature>
<comment type="caution">
    <text evidence="2">The sequence shown here is derived from an EMBL/GenBank/DDBJ whole genome shotgun (WGS) entry which is preliminary data.</text>
</comment>
<proteinExistence type="predicted"/>
<reference evidence="2 3" key="1">
    <citation type="submission" date="2020-04" db="EMBL/GenBank/DDBJ databases">
        <title>Plant Genome Project.</title>
        <authorList>
            <person name="Zhang R.-G."/>
        </authorList>
    </citation>
    <scope>NUCLEOTIDE SEQUENCE [LARGE SCALE GENOMIC DNA]</scope>
    <source>
        <strain evidence="2">YNK0</strain>
        <tissue evidence="2">Leaf</tissue>
    </source>
</reference>
<feature type="signal peptide" evidence="1">
    <location>
        <begin position="1"/>
        <end position="34"/>
    </location>
</feature>
<dbReference type="InterPro" id="IPR038975">
    <property type="entry name" value="THNL"/>
</dbReference>
<dbReference type="PANTHER" id="PTHR36312:SF1">
    <property type="entry name" value="OS01G0594500 PROTEIN"/>
    <property type="match status" value="1"/>
</dbReference>
<dbReference type="AlphaFoldDB" id="A0A835D7H5"/>
<keyword evidence="1" id="KW-0732">Signal</keyword>
<accession>A0A835D7H5</accession>
<dbReference type="OMA" id="CKFGCAS"/>
<evidence type="ECO:0000256" key="1">
    <source>
        <dbReference type="SAM" id="SignalP"/>
    </source>
</evidence>
<gene>
    <name evidence="2" type="ORF">HHK36_021569</name>
</gene>
<keyword evidence="3" id="KW-1185">Reference proteome</keyword>
<dbReference type="OrthoDB" id="653285at2759"/>
<dbReference type="EMBL" id="JABCRI010000015">
    <property type="protein sequence ID" value="KAF8393328.1"/>
    <property type="molecule type" value="Genomic_DNA"/>
</dbReference>
<evidence type="ECO:0000313" key="2">
    <source>
        <dbReference type="EMBL" id="KAF8393328.1"/>
    </source>
</evidence>
<dbReference type="PANTHER" id="PTHR36312">
    <property type="entry name" value="THIONIN-LIKE PROTEIN 1"/>
    <property type="match status" value="1"/>
</dbReference>
<evidence type="ECO:0000313" key="3">
    <source>
        <dbReference type="Proteomes" id="UP000655225"/>
    </source>
</evidence>
<evidence type="ECO:0008006" key="4">
    <source>
        <dbReference type="Google" id="ProtNLM"/>
    </source>
</evidence>
<dbReference type="Proteomes" id="UP000655225">
    <property type="component" value="Unassembled WGS sequence"/>
</dbReference>
<sequence>MEGRKSVRVLGMMTIGLGIFAVAGQSASFKECYAQCFIFCVIKPNHSAFSCSVECLKDCIIPNSPLDTHTDTHYFCKFGCASSLCTNLSTQHNPGGEEMEGCVDSCSKMCTTNYLSP</sequence>
<name>A0A835D7H5_TETSI</name>
<protein>
    <recommendedName>
        <fullName evidence="4">Thionin-like protein 2</fullName>
    </recommendedName>
</protein>
<organism evidence="2 3">
    <name type="scientific">Tetracentron sinense</name>
    <name type="common">Spur-leaf</name>
    <dbReference type="NCBI Taxonomy" id="13715"/>
    <lineage>
        <taxon>Eukaryota</taxon>
        <taxon>Viridiplantae</taxon>
        <taxon>Streptophyta</taxon>
        <taxon>Embryophyta</taxon>
        <taxon>Tracheophyta</taxon>
        <taxon>Spermatophyta</taxon>
        <taxon>Magnoliopsida</taxon>
        <taxon>Trochodendrales</taxon>
        <taxon>Trochodendraceae</taxon>
        <taxon>Tetracentron</taxon>
    </lineage>
</organism>